<comment type="similarity">
    <text evidence="1">Belongs to the plant dehydrin family.</text>
</comment>
<reference evidence="3" key="1">
    <citation type="submission" date="2013-10" db="EMBL/GenBank/DDBJ databases">
        <title>DNA sequence analysis of the Wdhn13 (LEA) gene Cultivated bread wheat, durum and their genomic donor species.</title>
        <authorList>
            <person name="Heidari P."/>
            <person name="Falaknaz M."/>
            <person name="Mehrabi A.A."/>
            <person name="Kahrizi D."/>
            <person name="Yari K."/>
        </authorList>
    </citation>
    <scope>NUCLEOTIDE SEQUENCE</scope>
</reference>
<feature type="compositionally biased region" description="Basic and acidic residues" evidence="2">
    <location>
        <begin position="18"/>
        <end position="30"/>
    </location>
</feature>
<feature type="compositionally biased region" description="Basic and acidic residues" evidence="2">
    <location>
        <begin position="111"/>
        <end position="124"/>
    </location>
</feature>
<organism evidence="4">
    <name type="scientific">Triticum urartu</name>
    <name type="common">Red wild einkorn</name>
    <name type="synonym">Crithodium urartu</name>
    <dbReference type="NCBI Taxonomy" id="4572"/>
    <lineage>
        <taxon>Eukaryota</taxon>
        <taxon>Viridiplantae</taxon>
        <taxon>Streptophyta</taxon>
        <taxon>Embryophyta</taxon>
        <taxon>Tracheophyta</taxon>
        <taxon>Spermatophyta</taxon>
        <taxon>Magnoliopsida</taxon>
        <taxon>Liliopsida</taxon>
        <taxon>Poales</taxon>
        <taxon>Poaceae</taxon>
        <taxon>BOP clade</taxon>
        <taxon>Pooideae</taxon>
        <taxon>Triticodae</taxon>
        <taxon>Triticeae</taxon>
        <taxon>Triticinae</taxon>
        <taxon>Triticum</taxon>
    </lineage>
</organism>
<dbReference type="GO" id="GO:0005829">
    <property type="term" value="C:cytosol"/>
    <property type="evidence" value="ECO:0007669"/>
    <property type="project" value="TreeGrafter"/>
</dbReference>
<dbReference type="GO" id="GO:0009414">
    <property type="term" value="P:response to water deprivation"/>
    <property type="evidence" value="ECO:0007669"/>
    <property type="project" value="TreeGrafter"/>
</dbReference>
<accession>V5YTL3</accession>
<feature type="compositionally biased region" description="Low complexity" evidence="2">
    <location>
        <begin position="31"/>
        <end position="43"/>
    </location>
</feature>
<gene>
    <name evidence="4" type="primary">wdhn13</name>
    <name evidence="3" type="synonym">Wdhn13</name>
</gene>
<dbReference type="EMBL" id="AB893928">
    <property type="protein sequence ID" value="BAO20286.1"/>
    <property type="molecule type" value="Genomic_DNA"/>
</dbReference>
<reference evidence="4" key="2">
    <citation type="submission" date="2013-12" db="EMBL/GenBank/DDBJ databases">
        <title>DNA sequence analysis of the Wdhn13 (LEA) gene Cultivated bread wheat, durum and their genomic donor species.</title>
        <authorList>
            <person name="Falaknaz M."/>
            <person name="Mehrabi A.A."/>
            <person name="Kahrizi D."/>
            <person name="Yari K."/>
            <person name="Heidari P."/>
        </authorList>
    </citation>
    <scope>NUCLEOTIDE SEQUENCE</scope>
</reference>
<sequence>MEHQGRAAGDQGRAEASITEKLRGGHDDHQQAGGDRAAQQGRDGVTGTGTGTGEKKGVVENIKEKLPGGHGDPQHTTPARRRASYATTATTDGHHWNDRLEGTDSTGENKSMMDKIKDKLPGQH</sequence>
<dbReference type="GO" id="GO:0009737">
    <property type="term" value="P:response to abscisic acid"/>
    <property type="evidence" value="ECO:0007669"/>
    <property type="project" value="TreeGrafter"/>
</dbReference>
<dbReference type="InterPro" id="IPR030513">
    <property type="entry name" value="Dehydrin_CS"/>
</dbReference>
<dbReference type="GO" id="GO:0009631">
    <property type="term" value="P:cold acclimation"/>
    <property type="evidence" value="ECO:0007669"/>
    <property type="project" value="TreeGrafter"/>
</dbReference>
<dbReference type="PROSITE" id="PS00823">
    <property type="entry name" value="DEHYDRIN_2"/>
    <property type="match status" value="1"/>
</dbReference>
<feature type="compositionally biased region" description="Basic and acidic residues" evidence="2">
    <location>
        <begin position="92"/>
        <end position="102"/>
    </location>
</feature>
<dbReference type="AlphaFoldDB" id="V5YTL3"/>
<dbReference type="InterPro" id="IPR000167">
    <property type="entry name" value="Dehydrin"/>
</dbReference>
<feature type="region of interest" description="Disordered" evidence="2">
    <location>
        <begin position="1"/>
        <end position="124"/>
    </location>
</feature>
<feature type="compositionally biased region" description="Basic and acidic residues" evidence="2">
    <location>
        <begin position="53"/>
        <end position="67"/>
    </location>
</feature>
<proteinExistence type="inferred from homology"/>
<dbReference type="EMBL" id="KF772925">
    <property type="protein sequence ID" value="AHG55465.1"/>
    <property type="molecule type" value="Genomic_DNA"/>
</dbReference>
<dbReference type="PANTHER" id="PTHR33346">
    <property type="entry name" value="DEHYDRIN XERO 2-RELATED"/>
    <property type="match status" value="1"/>
</dbReference>
<dbReference type="ExpressionAtlas" id="V5YTL3">
    <property type="expression patterns" value="differential"/>
</dbReference>
<protein>
    <submittedName>
        <fullName evidence="4">Group2 late embryogenesis abundant protein</fullName>
    </submittedName>
    <submittedName>
        <fullName evidence="3">LEA protein</fullName>
    </submittedName>
</protein>
<evidence type="ECO:0000313" key="4">
    <source>
        <dbReference type="EMBL" id="BAO20286.1"/>
    </source>
</evidence>
<evidence type="ECO:0000256" key="2">
    <source>
        <dbReference type="SAM" id="MobiDB-lite"/>
    </source>
</evidence>
<name>V5YTL3_TRIUA</name>
<dbReference type="Pfam" id="PF00257">
    <property type="entry name" value="Dehydrin"/>
    <property type="match status" value="2"/>
</dbReference>
<evidence type="ECO:0000256" key="1">
    <source>
        <dbReference type="RuleBase" id="RU003995"/>
    </source>
</evidence>
<dbReference type="PANTHER" id="PTHR33346:SF14">
    <property type="entry name" value="DEHYDRIN XERO 2"/>
    <property type="match status" value="1"/>
</dbReference>
<evidence type="ECO:0000313" key="3">
    <source>
        <dbReference type="EMBL" id="AHG55465.1"/>
    </source>
</evidence>